<keyword evidence="14 17" id="KW-0472">Membrane</keyword>
<comment type="similarity">
    <text evidence="3">Belongs to the complex I NDUFB5 subunit family.</text>
</comment>
<evidence type="ECO:0000256" key="1">
    <source>
        <dbReference type="ARBA" id="ARBA00003195"/>
    </source>
</evidence>
<evidence type="ECO:0000256" key="11">
    <source>
        <dbReference type="ARBA" id="ARBA00022982"/>
    </source>
</evidence>
<dbReference type="GO" id="GO:0005743">
    <property type="term" value="C:mitochondrial inner membrane"/>
    <property type="evidence" value="ECO:0007669"/>
    <property type="project" value="UniProtKB-SubCell"/>
</dbReference>
<evidence type="ECO:0000256" key="17">
    <source>
        <dbReference type="SAM" id="Phobius"/>
    </source>
</evidence>
<feature type="transmembrane region" description="Helical" evidence="17">
    <location>
        <begin position="69"/>
        <end position="91"/>
    </location>
</feature>
<keyword evidence="8 17" id="KW-0812">Transmembrane</keyword>
<comment type="subcellular location">
    <subcellularLocation>
        <location evidence="2">Mitochondrion inner membrane</location>
        <topology evidence="2">Single-pass membrane protein</topology>
    </subcellularLocation>
</comment>
<evidence type="ECO:0000313" key="18">
    <source>
        <dbReference type="EMBL" id="SVE73875.1"/>
    </source>
</evidence>
<evidence type="ECO:0000256" key="16">
    <source>
        <dbReference type="ARBA" id="ARBA00032550"/>
    </source>
</evidence>
<dbReference type="Pfam" id="PF09781">
    <property type="entry name" value="NDUF_B5"/>
    <property type="match status" value="1"/>
</dbReference>
<evidence type="ECO:0000256" key="14">
    <source>
        <dbReference type="ARBA" id="ARBA00023136"/>
    </source>
</evidence>
<dbReference type="InterPro" id="IPR019173">
    <property type="entry name" value="NADH_UbQ_OxRdtase_B5_su"/>
</dbReference>
<keyword evidence="11" id="KW-0249">Electron transport</keyword>
<accession>A0A4Y7M284</accession>
<evidence type="ECO:0000256" key="9">
    <source>
        <dbReference type="ARBA" id="ARBA00022792"/>
    </source>
</evidence>
<keyword evidence="12 17" id="KW-1133">Transmembrane helix</keyword>
<keyword evidence="7" id="KW-0679">Respiratory chain</keyword>
<name>A0A4Y7M284_9CRUS</name>
<evidence type="ECO:0000256" key="3">
    <source>
        <dbReference type="ARBA" id="ARBA00007152"/>
    </source>
</evidence>
<evidence type="ECO:0000256" key="4">
    <source>
        <dbReference type="ARBA" id="ARBA00011533"/>
    </source>
</evidence>
<evidence type="ECO:0000256" key="15">
    <source>
        <dbReference type="ARBA" id="ARBA00032395"/>
    </source>
</evidence>
<comment type="function">
    <text evidence="1">Accessory subunit of the mitochondrial membrane respiratory chain NADH dehydrogenase (Complex I), that is believed not to be involved in catalysis. Complex I functions in the transfer of electrons from NADH to the respiratory chain. The immediate electron acceptor for the enzyme is believed to be ubiquinone.</text>
</comment>
<evidence type="ECO:0000256" key="6">
    <source>
        <dbReference type="ARBA" id="ARBA00022448"/>
    </source>
</evidence>
<evidence type="ECO:0000256" key="2">
    <source>
        <dbReference type="ARBA" id="ARBA00004434"/>
    </source>
</evidence>
<evidence type="ECO:0000256" key="5">
    <source>
        <dbReference type="ARBA" id="ARBA00015175"/>
    </source>
</evidence>
<evidence type="ECO:0000256" key="8">
    <source>
        <dbReference type="ARBA" id="ARBA00022692"/>
    </source>
</evidence>
<dbReference type="AlphaFoldDB" id="A0A4Y7M284"/>
<evidence type="ECO:0000256" key="13">
    <source>
        <dbReference type="ARBA" id="ARBA00023128"/>
    </source>
</evidence>
<evidence type="ECO:0000256" key="7">
    <source>
        <dbReference type="ARBA" id="ARBA00022660"/>
    </source>
</evidence>
<evidence type="ECO:0000256" key="10">
    <source>
        <dbReference type="ARBA" id="ARBA00022946"/>
    </source>
</evidence>
<sequence length="194" mass="22990">MTKDRLADLQTWRRCSCRSVTITSLGRLADGSLGLAQWHWTKAIRQMSDHRTMPIKPSRWSWNRFKDLMHFYIMLGVIPSALVITYVNLFIGPAQLAEIPEGYVPEAHEYFSHPITRWMAKNVNKSYQQEYELMCHHIYEVEYQQKLRAAERRIHDKMAEKQDTQAYYYEPVSSRQERYIRDVDQANLENSGTN</sequence>
<dbReference type="PANTHER" id="PTHR13178:SF0">
    <property type="entry name" value="NADH DEHYDROGENASE [UBIQUINONE] 1 BETA SUBCOMPLEX SUBUNIT 5, MITOCHONDRIAL"/>
    <property type="match status" value="1"/>
</dbReference>
<evidence type="ECO:0000256" key="12">
    <source>
        <dbReference type="ARBA" id="ARBA00022989"/>
    </source>
</evidence>
<dbReference type="PANTHER" id="PTHR13178">
    <property type="entry name" value="NADH-UBIQUINONE OXIDOREDUCTASE SGDH SUBUNIT"/>
    <property type="match status" value="1"/>
</dbReference>
<proteinExistence type="evidence at transcript level"/>
<organism evidence="18">
    <name type="scientific">Daphnia atkinsoni</name>
    <dbReference type="NCBI Taxonomy" id="342845"/>
    <lineage>
        <taxon>Eukaryota</taxon>
        <taxon>Metazoa</taxon>
        <taxon>Ecdysozoa</taxon>
        <taxon>Arthropoda</taxon>
        <taxon>Crustacea</taxon>
        <taxon>Branchiopoda</taxon>
        <taxon>Diplostraca</taxon>
        <taxon>Cladocera</taxon>
        <taxon>Anomopoda</taxon>
        <taxon>Daphniidae</taxon>
        <taxon>Daphnia</taxon>
        <taxon>Daphnia atkinsoni group</taxon>
    </lineage>
</organism>
<keyword evidence="13" id="KW-0496">Mitochondrion</keyword>
<keyword evidence="10" id="KW-0809">Transit peptide</keyword>
<reference evidence="18" key="1">
    <citation type="submission" date="2018-08" db="EMBL/GenBank/DDBJ databases">
        <authorList>
            <person name="Cornetti L."/>
        </authorList>
    </citation>
    <scope>NUCLEOTIDE SEQUENCE</scope>
    <source>
        <strain evidence="18">IL-KID-3b-11</strain>
    </source>
</reference>
<keyword evidence="9" id="KW-0999">Mitochondrion inner membrane</keyword>
<dbReference type="EMBL" id="LR004256">
    <property type="protein sequence ID" value="SVE73875.1"/>
    <property type="molecule type" value="mRNA"/>
</dbReference>
<gene>
    <name evidence="18" type="primary">EOG090X0FIE</name>
</gene>
<protein>
    <recommendedName>
        <fullName evidence="5">NADH dehydrogenase [ubiquinone] 1 beta subcomplex subunit 5, mitochondrial</fullName>
    </recommendedName>
    <alternativeName>
        <fullName evidence="16">Complex I-SGDH</fullName>
    </alternativeName>
    <alternativeName>
        <fullName evidence="15">NADH-ubiquinone oxidoreductase SGDH subunit</fullName>
    </alternativeName>
</protein>
<keyword evidence="6" id="KW-0813">Transport</keyword>
<comment type="subunit">
    <text evidence="4">Complex I is composed of 45 different subunits.</text>
</comment>